<feature type="compositionally biased region" description="Basic and acidic residues" evidence="1">
    <location>
        <begin position="21"/>
        <end position="31"/>
    </location>
</feature>
<feature type="compositionally biased region" description="Basic and acidic residues" evidence="1">
    <location>
        <begin position="1"/>
        <end position="14"/>
    </location>
</feature>
<name>A0A8X6KXJ0_TRICU</name>
<feature type="compositionally biased region" description="Acidic residues" evidence="1">
    <location>
        <begin position="41"/>
        <end position="59"/>
    </location>
</feature>
<keyword evidence="3" id="KW-1185">Reference proteome</keyword>
<proteinExistence type="predicted"/>
<organism evidence="2 3">
    <name type="scientific">Trichonephila clavata</name>
    <name type="common">Joro spider</name>
    <name type="synonym">Nephila clavata</name>
    <dbReference type="NCBI Taxonomy" id="2740835"/>
    <lineage>
        <taxon>Eukaryota</taxon>
        <taxon>Metazoa</taxon>
        <taxon>Ecdysozoa</taxon>
        <taxon>Arthropoda</taxon>
        <taxon>Chelicerata</taxon>
        <taxon>Arachnida</taxon>
        <taxon>Araneae</taxon>
        <taxon>Araneomorphae</taxon>
        <taxon>Entelegynae</taxon>
        <taxon>Araneoidea</taxon>
        <taxon>Nephilidae</taxon>
        <taxon>Trichonephila</taxon>
    </lineage>
</organism>
<evidence type="ECO:0000256" key="1">
    <source>
        <dbReference type="SAM" id="MobiDB-lite"/>
    </source>
</evidence>
<feature type="region of interest" description="Disordered" evidence="1">
    <location>
        <begin position="1"/>
        <end position="59"/>
    </location>
</feature>
<gene>
    <name evidence="2" type="ORF">TNCT_486222</name>
</gene>
<evidence type="ECO:0000313" key="3">
    <source>
        <dbReference type="Proteomes" id="UP000887116"/>
    </source>
</evidence>
<dbReference type="EMBL" id="BMAO01013433">
    <property type="protein sequence ID" value="GFQ88879.1"/>
    <property type="molecule type" value="Genomic_DNA"/>
</dbReference>
<dbReference type="AlphaFoldDB" id="A0A8X6KXJ0"/>
<reference evidence="2" key="1">
    <citation type="submission" date="2020-07" db="EMBL/GenBank/DDBJ databases">
        <title>Multicomponent nature underlies the extraordinary mechanical properties of spider dragline silk.</title>
        <authorList>
            <person name="Kono N."/>
            <person name="Nakamura H."/>
            <person name="Mori M."/>
            <person name="Yoshida Y."/>
            <person name="Ohtoshi R."/>
            <person name="Malay A.D."/>
            <person name="Moran D.A.P."/>
            <person name="Tomita M."/>
            <person name="Numata K."/>
            <person name="Arakawa K."/>
        </authorList>
    </citation>
    <scope>NUCLEOTIDE SEQUENCE</scope>
</reference>
<sequence>MSEVEGKKTEKETSDSLMSKANEKKGEKIGEEASNMSLMFEENEEGCEETGDETYEPLS</sequence>
<evidence type="ECO:0000313" key="2">
    <source>
        <dbReference type="EMBL" id="GFQ88879.1"/>
    </source>
</evidence>
<feature type="non-terminal residue" evidence="2">
    <location>
        <position position="1"/>
    </location>
</feature>
<comment type="caution">
    <text evidence="2">The sequence shown here is derived from an EMBL/GenBank/DDBJ whole genome shotgun (WGS) entry which is preliminary data.</text>
</comment>
<dbReference type="Proteomes" id="UP000887116">
    <property type="component" value="Unassembled WGS sequence"/>
</dbReference>
<accession>A0A8X6KXJ0</accession>
<protein>
    <submittedName>
        <fullName evidence="2">Uncharacterized protein</fullName>
    </submittedName>
</protein>